<organism evidence="1 2">
    <name type="scientific">Hydrogenophaga crocea</name>
    <dbReference type="NCBI Taxonomy" id="2716225"/>
    <lineage>
        <taxon>Bacteria</taxon>
        <taxon>Pseudomonadati</taxon>
        <taxon>Pseudomonadota</taxon>
        <taxon>Betaproteobacteria</taxon>
        <taxon>Burkholderiales</taxon>
        <taxon>Comamonadaceae</taxon>
        <taxon>Hydrogenophaga</taxon>
    </lineage>
</organism>
<gene>
    <name evidence="1" type="ORF">G9Q37_04860</name>
</gene>
<name>A0A6G8IE89_9BURK</name>
<evidence type="ECO:0000313" key="1">
    <source>
        <dbReference type="EMBL" id="QIM51514.1"/>
    </source>
</evidence>
<evidence type="ECO:0000313" key="2">
    <source>
        <dbReference type="Proteomes" id="UP000503162"/>
    </source>
</evidence>
<dbReference type="Proteomes" id="UP000503162">
    <property type="component" value="Chromosome"/>
</dbReference>
<dbReference type="KEGG" id="hcz:G9Q37_04860"/>
<dbReference type="RefSeq" id="WP_166225357.1">
    <property type="nucleotide sequence ID" value="NZ_CP049989.1"/>
</dbReference>
<sequence>MRRWLIALFAVHFLWGVIGFAIPSHPVDTPAVASLAAPAHGVSAPSTKGLADLEHALADELPDLPDTLQRPATLAFAHVLTPLQPQWHAGVLPAPVPEAPFRPPRRA</sequence>
<dbReference type="EMBL" id="CP049989">
    <property type="protein sequence ID" value="QIM51514.1"/>
    <property type="molecule type" value="Genomic_DNA"/>
</dbReference>
<dbReference type="AlphaFoldDB" id="A0A6G8IE89"/>
<proteinExistence type="predicted"/>
<protein>
    <submittedName>
        <fullName evidence="1">Uncharacterized protein</fullName>
    </submittedName>
</protein>
<keyword evidence="2" id="KW-1185">Reference proteome</keyword>
<reference evidence="1 2" key="1">
    <citation type="submission" date="2020-03" db="EMBL/GenBank/DDBJ databases">
        <title>Hydrogenophaga sp. nov. isolated from cyanobacterial mat.</title>
        <authorList>
            <person name="Thorat V."/>
            <person name="Kirdat K."/>
            <person name="Tiwarekar B."/>
            <person name="Costa E.D."/>
            <person name="Yadav A."/>
        </authorList>
    </citation>
    <scope>NUCLEOTIDE SEQUENCE [LARGE SCALE GENOMIC DNA]</scope>
    <source>
        <strain evidence="1 2">BA0156</strain>
    </source>
</reference>
<accession>A0A6G8IE89</accession>